<keyword evidence="2" id="KW-0540">Nuclease</keyword>
<keyword evidence="2" id="KW-0378">Hydrolase</keyword>
<dbReference type="InterPro" id="IPR012297">
    <property type="entry name" value="EcoO109IR_cat_dom_sf"/>
</dbReference>
<sequence length="242" mass="27368">MDDLQRIKILNNAKDFFRNEIVNSHLEGATKRASSLKSYKINPFLLAYLANFLEGTSTPESFAKALIYPRLLSTSITTTFGNKAQKMISELFEGMMGSVVQGIDIEFIDAHDGRKKYCQLKSGPNTINKDDVKTIIDHFQAVQNLARTNNLDLRVDDMMVGVLYGEKSELSSHYKKIDNHFPVVIGKEFWSRLTGKENFYFEISNVIGEVALEIDGTQKLQEIIALLSKEIEEVFPPNTFSS</sequence>
<dbReference type="InterPro" id="IPR011335">
    <property type="entry name" value="Restrct_endonuc-II-like"/>
</dbReference>
<accession>A0ABT8WGT8</accession>
<dbReference type="SUPFAM" id="SSF52980">
    <property type="entry name" value="Restriction endonuclease-like"/>
    <property type="match status" value="1"/>
</dbReference>
<proteinExistence type="predicted"/>
<dbReference type="EMBL" id="JAUOEK010000184">
    <property type="protein sequence ID" value="MDO5972207.1"/>
    <property type="molecule type" value="Genomic_DNA"/>
</dbReference>
<dbReference type="RefSeq" id="WP_303279946.1">
    <property type="nucleotide sequence ID" value="NZ_JAUOEK010000184.1"/>
</dbReference>
<dbReference type="CDD" id="cd22346">
    <property type="entry name" value="PDDEXK_nuclease"/>
    <property type="match status" value="1"/>
</dbReference>
<comment type="caution">
    <text evidence="2">The sequence shown here is derived from an EMBL/GenBank/DDBJ whole genome shotgun (WGS) entry which is preliminary data.</text>
</comment>
<dbReference type="GO" id="GO:0004519">
    <property type="term" value="F:endonuclease activity"/>
    <property type="evidence" value="ECO:0007669"/>
    <property type="project" value="UniProtKB-KW"/>
</dbReference>
<keyword evidence="3" id="KW-1185">Reference proteome</keyword>
<reference evidence="2" key="1">
    <citation type="submission" date="2023-07" db="EMBL/GenBank/DDBJ databases">
        <title>Two novel species in the genus Flavivirga.</title>
        <authorList>
            <person name="Kwon K."/>
        </authorList>
    </citation>
    <scope>NUCLEOTIDE SEQUENCE</scope>
    <source>
        <strain evidence="2">KCTC 52353</strain>
    </source>
</reference>
<dbReference type="Gene3D" id="3.40.1560.10">
    <property type="entry name" value="type ii restriction endonuclease, domain 2"/>
    <property type="match status" value="1"/>
</dbReference>
<evidence type="ECO:0000313" key="2">
    <source>
        <dbReference type="EMBL" id="MDO5972207.1"/>
    </source>
</evidence>
<dbReference type="Proteomes" id="UP001176883">
    <property type="component" value="Unassembled WGS sequence"/>
</dbReference>
<dbReference type="Pfam" id="PF14511">
    <property type="entry name" value="RE_EcoO109I"/>
    <property type="match status" value="1"/>
</dbReference>
<feature type="domain" description="Type II restriction endonuclease EcoO109IR" evidence="1">
    <location>
        <begin position="56"/>
        <end position="213"/>
    </location>
</feature>
<protein>
    <submittedName>
        <fullName evidence="2">PmeII family type II restriction endonuclease</fullName>
    </submittedName>
</protein>
<evidence type="ECO:0000313" key="3">
    <source>
        <dbReference type="Proteomes" id="UP001176883"/>
    </source>
</evidence>
<dbReference type="InterPro" id="IPR032793">
    <property type="entry name" value="RE_EcoO109IR"/>
</dbReference>
<keyword evidence="2" id="KW-0255">Endonuclease</keyword>
<organism evidence="2 3">
    <name type="scientific">Flavivirga aquimarina</name>
    <dbReference type="NCBI Taxonomy" id="2027862"/>
    <lineage>
        <taxon>Bacteria</taxon>
        <taxon>Pseudomonadati</taxon>
        <taxon>Bacteroidota</taxon>
        <taxon>Flavobacteriia</taxon>
        <taxon>Flavobacteriales</taxon>
        <taxon>Flavobacteriaceae</taxon>
        <taxon>Flavivirga</taxon>
    </lineage>
</organism>
<name>A0ABT8WGT8_9FLAO</name>
<gene>
    <name evidence="2" type="ORF">Q4Q35_20610</name>
</gene>
<evidence type="ECO:0000259" key="1">
    <source>
        <dbReference type="Pfam" id="PF14511"/>
    </source>
</evidence>